<dbReference type="Proteomes" id="UP000663852">
    <property type="component" value="Unassembled WGS sequence"/>
</dbReference>
<keyword evidence="1" id="KW-0175">Coiled coil</keyword>
<protein>
    <submittedName>
        <fullName evidence="3">Uncharacterized protein</fullName>
    </submittedName>
</protein>
<proteinExistence type="predicted"/>
<dbReference type="EMBL" id="CAJNOR010000118">
    <property type="protein sequence ID" value="CAF0804797.1"/>
    <property type="molecule type" value="Genomic_DNA"/>
</dbReference>
<comment type="caution">
    <text evidence="3">The sequence shown here is derived from an EMBL/GenBank/DDBJ whole genome shotgun (WGS) entry which is preliminary data.</text>
</comment>
<keyword evidence="4" id="KW-1185">Reference proteome</keyword>
<reference evidence="3" key="1">
    <citation type="submission" date="2021-02" db="EMBL/GenBank/DDBJ databases">
        <authorList>
            <person name="Nowell W R."/>
        </authorList>
    </citation>
    <scope>NUCLEOTIDE SEQUENCE</scope>
</reference>
<name>A0A813T8D0_ADIRI</name>
<feature type="coiled-coil region" evidence="1">
    <location>
        <begin position="14"/>
        <end position="62"/>
    </location>
</feature>
<organism evidence="3 4">
    <name type="scientific">Adineta ricciae</name>
    <name type="common">Rotifer</name>
    <dbReference type="NCBI Taxonomy" id="249248"/>
    <lineage>
        <taxon>Eukaryota</taxon>
        <taxon>Metazoa</taxon>
        <taxon>Spiralia</taxon>
        <taxon>Gnathifera</taxon>
        <taxon>Rotifera</taxon>
        <taxon>Eurotatoria</taxon>
        <taxon>Bdelloidea</taxon>
        <taxon>Adinetida</taxon>
        <taxon>Adinetidae</taxon>
        <taxon>Adineta</taxon>
    </lineage>
</organism>
<evidence type="ECO:0000256" key="1">
    <source>
        <dbReference type="SAM" id="Coils"/>
    </source>
</evidence>
<evidence type="ECO:0000313" key="3">
    <source>
        <dbReference type="EMBL" id="CAF0804797.1"/>
    </source>
</evidence>
<evidence type="ECO:0000313" key="2">
    <source>
        <dbReference type="EMBL" id="CAF0778022.1"/>
    </source>
</evidence>
<dbReference type="AlphaFoldDB" id="A0A813T8D0"/>
<gene>
    <name evidence="2" type="ORF">EDS130_LOCUS3685</name>
    <name evidence="3" type="ORF">XAT740_LOCUS3159</name>
</gene>
<dbReference type="OrthoDB" id="9994047at2759"/>
<dbReference type="Proteomes" id="UP000663828">
    <property type="component" value="Unassembled WGS sequence"/>
</dbReference>
<sequence>MQSSNNTSPLLNHAMRVRAKNVELRKKIAQLESDVQFVEKDISTLTHAYDDLAEQCQVLREKQTDKKKDLLLQQYQTQFDHYINDIENYILNKQWTLPVIEKATVLSPKLASTISSDHKTDDLPVQNLNDVLNQQLESVENWLMESAVTDIDKQSPILIEPQHTDDGADDLYKDLIFPVISDDIPTQSEEIQLDENDRQEDFVKTISPKMSQEPHQRLDKNQRRFALMRQLAEKSNKTVTRKLL</sequence>
<dbReference type="EMBL" id="CAJNOJ010000009">
    <property type="protein sequence ID" value="CAF0778022.1"/>
    <property type="molecule type" value="Genomic_DNA"/>
</dbReference>
<evidence type="ECO:0000313" key="4">
    <source>
        <dbReference type="Proteomes" id="UP000663828"/>
    </source>
</evidence>
<accession>A0A813T8D0</accession>